<reference evidence="2 3" key="1">
    <citation type="submission" date="2019-01" db="EMBL/GenBank/DDBJ databases">
        <authorList>
            <person name="Brito A."/>
        </authorList>
    </citation>
    <scope>NUCLEOTIDE SEQUENCE [LARGE SCALE GENOMIC DNA]</scope>
    <source>
        <strain evidence="2">1</strain>
    </source>
</reference>
<evidence type="ECO:0000313" key="3">
    <source>
        <dbReference type="Proteomes" id="UP000320055"/>
    </source>
</evidence>
<proteinExistence type="predicted"/>
<dbReference type="RefSeq" id="WP_144876314.1">
    <property type="nucleotide sequence ID" value="NZ_LR214384.1"/>
</dbReference>
<dbReference type="Proteomes" id="UP000320055">
    <property type="component" value="Unassembled WGS sequence"/>
</dbReference>
<evidence type="ECO:0000313" key="2">
    <source>
        <dbReference type="EMBL" id="VEP17884.1"/>
    </source>
</evidence>
<dbReference type="EMBL" id="CAACVJ010000615">
    <property type="protein sequence ID" value="VEP17884.1"/>
    <property type="molecule type" value="Genomic_DNA"/>
</dbReference>
<keyword evidence="3" id="KW-1185">Reference proteome</keyword>
<name>A0A563W2E9_9CYAN</name>
<dbReference type="SUPFAM" id="SSF47413">
    <property type="entry name" value="lambda repressor-like DNA-binding domains"/>
    <property type="match status" value="1"/>
</dbReference>
<protein>
    <recommendedName>
        <fullName evidence="1">HTH cro/C1-type domain-containing protein</fullName>
    </recommendedName>
</protein>
<dbReference type="AlphaFoldDB" id="A0A563W2E9"/>
<dbReference type="OrthoDB" id="427043at2"/>
<evidence type="ECO:0000259" key="1">
    <source>
        <dbReference type="Pfam" id="PF13443"/>
    </source>
</evidence>
<gene>
    <name evidence="2" type="ORF">H1P_6520008</name>
</gene>
<dbReference type="GO" id="GO:0003677">
    <property type="term" value="F:DNA binding"/>
    <property type="evidence" value="ECO:0007669"/>
    <property type="project" value="InterPro"/>
</dbReference>
<organism evidence="2 3">
    <name type="scientific">Hyella patelloides LEGE 07179</name>
    <dbReference type="NCBI Taxonomy" id="945734"/>
    <lineage>
        <taxon>Bacteria</taxon>
        <taxon>Bacillati</taxon>
        <taxon>Cyanobacteriota</taxon>
        <taxon>Cyanophyceae</taxon>
        <taxon>Pleurocapsales</taxon>
        <taxon>Hyellaceae</taxon>
        <taxon>Hyella</taxon>
    </lineage>
</organism>
<dbReference type="InterPro" id="IPR001387">
    <property type="entry name" value="Cro/C1-type_HTH"/>
</dbReference>
<feature type="domain" description="HTH cro/C1-type" evidence="1">
    <location>
        <begin position="9"/>
        <end position="60"/>
    </location>
</feature>
<dbReference type="InterPro" id="IPR010982">
    <property type="entry name" value="Lambda_DNA-bd_dom_sf"/>
</dbReference>
<accession>A0A563W2E9</accession>
<sequence>MVKTLIRWNLIDVMETHKINAGDLAQKMNVSKNAISNLRSTKMPRLTEERLNQLLLCLNCLRRKDSPVIEPKDLIGFSLTPEELDFIQAGVMI</sequence>
<dbReference type="Pfam" id="PF13443">
    <property type="entry name" value="HTH_26"/>
    <property type="match status" value="1"/>
</dbReference>